<dbReference type="Gene3D" id="3.40.630.30">
    <property type="match status" value="1"/>
</dbReference>
<accession>A0A7Y7LX85</accession>
<feature type="domain" description="N-acetyltransferase" evidence="3">
    <location>
        <begin position="18"/>
        <end position="167"/>
    </location>
</feature>
<dbReference type="PANTHER" id="PTHR43877">
    <property type="entry name" value="AMINOALKYLPHOSPHONATE N-ACETYLTRANSFERASE-RELATED-RELATED"/>
    <property type="match status" value="1"/>
</dbReference>
<dbReference type="SUPFAM" id="SSF55729">
    <property type="entry name" value="Acyl-CoA N-acyltransferases (Nat)"/>
    <property type="match status" value="1"/>
</dbReference>
<dbReference type="PANTHER" id="PTHR43877:SF2">
    <property type="entry name" value="AMINOALKYLPHOSPHONATE N-ACETYLTRANSFERASE-RELATED"/>
    <property type="match status" value="1"/>
</dbReference>
<keyword evidence="2" id="KW-0012">Acyltransferase</keyword>
<dbReference type="Proteomes" id="UP000543556">
    <property type="component" value="Unassembled WGS sequence"/>
</dbReference>
<dbReference type="InterPro" id="IPR016181">
    <property type="entry name" value="Acyl_CoA_acyltransferase"/>
</dbReference>
<dbReference type="Pfam" id="PF00583">
    <property type="entry name" value="Acetyltransf_1"/>
    <property type="match status" value="1"/>
</dbReference>
<dbReference type="PROSITE" id="PS51186">
    <property type="entry name" value="GNAT"/>
    <property type="match status" value="1"/>
</dbReference>
<gene>
    <name evidence="4" type="ORF">G6034_03960</name>
</gene>
<dbReference type="InterPro" id="IPR050832">
    <property type="entry name" value="Bact_Acetyltransf"/>
</dbReference>
<sequence>MIPEPTALATFALAGGDFRLRRAVEADVGPIVGMMARDQLRSSVDSDAPERRAPYVAAFHAIDADPAHLLCVVDDAAGSVVATMQLTLLPGLARGGASRLQLEAVRVAGRLRGNGLGTAMMEWAVAEGRRRGAALIQLTSDLSRHDAHRFYGRLGFAHSHAGFKMVL</sequence>
<comment type="caution">
    <text evidence="4">The sequence shown here is derived from an EMBL/GenBank/DDBJ whole genome shotgun (WGS) entry which is preliminary data.</text>
</comment>
<keyword evidence="1 4" id="KW-0808">Transferase</keyword>
<evidence type="ECO:0000256" key="2">
    <source>
        <dbReference type="ARBA" id="ARBA00023315"/>
    </source>
</evidence>
<proteinExistence type="predicted"/>
<dbReference type="AlphaFoldDB" id="A0A7Y7LX85"/>
<dbReference type="EMBL" id="JAAMFM010000003">
    <property type="protein sequence ID" value="NVM94075.1"/>
    <property type="molecule type" value="Genomic_DNA"/>
</dbReference>
<organism evidence="4 5">
    <name type="scientific">Arthrobacter wenxiniae</name>
    <dbReference type="NCBI Taxonomy" id="2713570"/>
    <lineage>
        <taxon>Bacteria</taxon>
        <taxon>Bacillati</taxon>
        <taxon>Actinomycetota</taxon>
        <taxon>Actinomycetes</taxon>
        <taxon>Micrococcales</taxon>
        <taxon>Micrococcaceae</taxon>
        <taxon>Arthrobacter</taxon>
    </lineage>
</organism>
<dbReference type="RefSeq" id="WP_176633797.1">
    <property type="nucleotide sequence ID" value="NZ_JAAMFM010000003.1"/>
</dbReference>
<keyword evidence="5" id="KW-1185">Reference proteome</keyword>
<evidence type="ECO:0000259" key="3">
    <source>
        <dbReference type="PROSITE" id="PS51186"/>
    </source>
</evidence>
<evidence type="ECO:0000313" key="5">
    <source>
        <dbReference type="Proteomes" id="UP000543556"/>
    </source>
</evidence>
<name>A0A7Y7LX85_9MICC</name>
<evidence type="ECO:0000313" key="4">
    <source>
        <dbReference type="EMBL" id="NVM94075.1"/>
    </source>
</evidence>
<dbReference type="InterPro" id="IPR000182">
    <property type="entry name" value="GNAT_dom"/>
</dbReference>
<protein>
    <submittedName>
        <fullName evidence="4">GNAT family N-acetyltransferase</fullName>
    </submittedName>
</protein>
<dbReference type="GO" id="GO:0016747">
    <property type="term" value="F:acyltransferase activity, transferring groups other than amino-acyl groups"/>
    <property type="evidence" value="ECO:0007669"/>
    <property type="project" value="InterPro"/>
</dbReference>
<reference evidence="4 5" key="1">
    <citation type="submission" date="2020-02" db="EMBL/GenBank/DDBJ databases">
        <title>Genome sequence of strain AETb3-4.</title>
        <authorList>
            <person name="Gao J."/>
            <person name="Zhang X."/>
        </authorList>
    </citation>
    <scope>NUCLEOTIDE SEQUENCE [LARGE SCALE GENOMIC DNA]</scope>
    <source>
        <strain evidence="4 5">AETb3-4</strain>
    </source>
</reference>
<dbReference type="CDD" id="cd04301">
    <property type="entry name" value="NAT_SF"/>
    <property type="match status" value="1"/>
</dbReference>
<evidence type="ECO:0000256" key="1">
    <source>
        <dbReference type="ARBA" id="ARBA00022679"/>
    </source>
</evidence>